<evidence type="ECO:0000313" key="3">
    <source>
        <dbReference type="Proteomes" id="UP000539052"/>
    </source>
</evidence>
<proteinExistence type="predicted"/>
<keyword evidence="3" id="KW-1185">Reference proteome</keyword>
<dbReference type="RefSeq" id="WP_170821317.1">
    <property type="nucleotide sequence ID" value="NZ_JAAOXG010000019.1"/>
</dbReference>
<comment type="caution">
    <text evidence="2">The sequence shown here is derived from an EMBL/GenBank/DDBJ whole genome shotgun (WGS) entry which is preliminary data.</text>
</comment>
<dbReference type="Proteomes" id="UP000539052">
    <property type="component" value="Unassembled WGS sequence"/>
</dbReference>
<organism evidence="2 3">
    <name type="scientific">Lacrimispora defluvii</name>
    <dbReference type="NCBI Taxonomy" id="2719233"/>
    <lineage>
        <taxon>Bacteria</taxon>
        <taxon>Bacillati</taxon>
        <taxon>Bacillota</taxon>
        <taxon>Clostridia</taxon>
        <taxon>Lachnospirales</taxon>
        <taxon>Lachnospiraceae</taxon>
        <taxon>Lacrimispora</taxon>
    </lineage>
</organism>
<evidence type="ECO:0000256" key="1">
    <source>
        <dbReference type="SAM" id="MobiDB-lite"/>
    </source>
</evidence>
<gene>
    <name evidence="2" type="ORF">G9470_09945</name>
</gene>
<reference evidence="2 3" key="1">
    <citation type="submission" date="2020-03" db="EMBL/GenBank/DDBJ databases">
        <title>Genome Sequence of industrial isolate, B5A.</title>
        <authorList>
            <person name="Sharma S."/>
            <person name="Patil P.B."/>
            <person name="Korpole S."/>
        </authorList>
    </citation>
    <scope>NUCLEOTIDE SEQUENCE [LARGE SCALE GENOMIC DNA]</scope>
    <source>
        <strain evidence="2 3">PI-S10-B5A</strain>
    </source>
</reference>
<accession>A0ABX1VTB4</accession>
<sequence length="222" mass="24154">MKKQNVQSNINLEALAGGAFAEKLNEALMQVADNIQNPNTEATTKRQIQIVLKFAPNKTRQLVSTQISVTTKLAATEAIDTQMIMGVNMRTGQIEIAEYDGQIRGQLSLNDLQTQEEKPEPAADPATPAQQSTQEEPLAADEPTQQQAPTGKPLDLKNRNKQQAPEKDEPAAGELIPGKDFDPETGEVFENGQPVDDQQTTEGRPEDATHKIVSMGQRAAQA</sequence>
<protein>
    <submittedName>
        <fullName evidence="2">Replication protein</fullName>
    </submittedName>
</protein>
<feature type="compositionally biased region" description="Basic and acidic residues" evidence="1">
    <location>
        <begin position="154"/>
        <end position="170"/>
    </location>
</feature>
<dbReference type="EMBL" id="JAAOXG010000019">
    <property type="protein sequence ID" value="NNJ30107.1"/>
    <property type="molecule type" value="Genomic_DNA"/>
</dbReference>
<name>A0ABX1VTB4_9FIRM</name>
<evidence type="ECO:0000313" key="2">
    <source>
        <dbReference type="EMBL" id="NNJ30107.1"/>
    </source>
</evidence>
<feature type="region of interest" description="Disordered" evidence="1">
    <location>
        <begin position="113"/>
        <end position="222"/>
    </location>
</feature>